<dbReference type="InterPro" id="IPR001647">
    <property type="entry name" value="HTH_TetR"/>
</dbReference>
<name>A0A1M7Y3J5_9FIRM</name>
<evidence type="ECO:0000256" key="1">
    <source>
        <dbReference type="ARBA" id="ARBA00023125"/>
    </source>
</evidence>
<dbReference type="Proteomes" id="UP000184612">
    <property type="component" value="Unassembled WGS sequence"/>
</dbReference>
<dbReference type="Gene3D" id="1.10.357.10">
    <property type="entry name" value="Tetracycline Repressor, domain 2"/>
    <property type="match status" value="1"/>
</dbReference>
<proteinExistence type="predicted"/>
<dbReference type="GO" id="GO:0003677">
    <property type="term" value="F:DNA binding"/>
    <property type="evidence" value="ECO:0007669"/>
    <property type="project" value="UniProtKB-UniRule"/>
</dbReference>
<dbReference type="Pfam" id="PF16295">
    <property type="entry name" value="TetR_C_10"/>
    <property type="match status" value="1"/>
</dbReference>
<reference evidence="4 5" key="1">
    <citation type="submission" date="2016-12" db="EMBL/GenBank/DDBJ databases">
        <authorList>
            <person name="Song W.-J."/>
            <person name="Kurnit D.M."/>
        </authorList>
    </citation>
    <scope>NUCLEOTIDE SEQUENCE [LARGE SCALE GENOMIC DNA]</scope>
    <source>
        <strain evidence="4 5">DSM 12503</strain>
    </source>
</reference>
<keyword evidence="5" id="KW-1185">Reference proteome</keyword>
<dbReference type="AlphaFoldDB" id="A0A1M7Y3J5"/>
<dbReference type="PRINTS" id="PR00455">
    <property type="entry name" value="HTHTETR"/>
</dbReference>
<dbReference type="STRING" id="1121345.SAMN02745217_01280"/>
<dbReference type="OrthoDB" id="494991at2"/>
<evidence type="ECO:0000313" key="5">
    <source>
        <dbReference type="Proteomes" id="UP000184612"/>
    </source>
</evidence>
<gene>
    <name evidence="4" type="ORF">SAMN02745217_01280</name>
</gene>
<dbReference type="Pfam" id="PF00440">
    <property type="entry name" value="TetR_N"/>
    <property type="match status" value="1"/>
</dbReference>
<protein>
    <submittedName>
        <fullName evidence="4">Transcriptional regulator, TetR family</fullName>
    </submittedName>
</protein>
<dbReference type="RefSeq" id="WP_073588031.1">
    <property type="nucleotide sequence ID" value="NZ_FRFD01000004.1"/>
</dbReference>
<dbReference type="InterPro" id="IPR009057">
    <property type="entry name" value="Homeodomain-like_sf"/>
</dbReference>
<sequence length="185" mass="21287">MGKREDILNATLDLITEEGLQSITFSKIFKRANVGSATFYHYFDNKEVLVNELYKNTSKQMSEFVIKDYDIAATLYEKFRFFLKKTADFAISHPNELWFLENYAHSPFISEEIRNAVDPTISEFINIIAEGQRQGIIKDMNPVVCFQIVGGSILFVIRGHLSNKYPLSDSEIQQTIEVCWKGIKV</sequence>
<dbReference type="EMBL" id="FRFD01000004">
    <property type="protein sequence ID" value="SHO46766.1"/>
    <property type="molecule type" value="Genomic_DNA"/>
</dbReference>
<dbReference type="PROSITE" id="PS50977">
    <property type="entry name" value="HTH_TETR_2"/>
    <property type="match status" value="1"/>
</dbReference>
<dbReference type="PANTHER" id="PTHR43479:SF11">
    <property type="entry name" value="ACREF_ENVCD OPERON REPRESSOR-RELATED"/>
    <property type="match status" value="1"/>
</dbReference>
<evidence type="ECO:0000259" key="3">
    <source>
        <dbReference type="PROSITE" id="PS50977"/>
    </source>
</evidence>
<dbReference type="SUPFAM" id="SSF48498">
    <property type="entry name" value="Tetracyclin repressor-like, C-terminal domain"/>
    <property type="match status" value="1"/>
</dbReference>
<dbReference type="InterPro" id="IPR036271">
    <property type="entry name" value="Tet_transcr_reg_TetR-rel_C_sf"/>
</dbReference>
<accession>A0A1M7Y3J5</accession>
<organism evidence="4 5">
    <name type="scientific">Anaerocolumna xylanovorans DSM 12503</name>
    <dbReference type="NCBI Taxonomy" id="1121345"/>
    <lineage>
        <taxon>Bacteria</taxon>
        <taxon>Bacillati</taxon>
        <taxon>Bacillota</taxon>
        <taxon>Clostridia</taxon>
        <taxon>Lachnospirales</taxon>
        <taxon>Lachnospiraceae</taxon>
        <taxon>Anaerocolumna</taxon>
    </lineage>
</organism>
<feature type="DNA-binding region" description="H-T-H motif" evidence="2">
    <location>
        <begin position="24"/>
        <end position="43"/>
    </location>
</feature>
<keyword evidence="1 2" id="KW-0238">DNA-binding</keyword>
<dbReference type="InterPro" id="IPR032551">
    <property type="entry name" value="BscR_C"/>
</dbReference>
<dbReference type="PANTHER" id="PTHR43479">
    <property type="entry name" value="ACREF/ENVCD OPERON REPRESSOR-RELATED"/>
    <property type="match status" value="1"/>
</dbReference>
<evidence type="ECO:0000313" key="4">
    <source>
        <dbReference type="EMBL" id="SHO46766.1"/>
    </source>
</evidence>
<dbReference type="InterPro" id="IPR050624">
    <property type="entry name" value="HTH-type_Tx_Regulator"/>
</dbReference>
<dbReference type="SUPFAM" id="SSF46689">
    <property type="entry name" value="Homeodomain-like"/>
    <property type="match status" value="1"/>
</dbReference>
<evidence type="ECO:0000256" key="2">
    <source>
        <dbReference type="PROSITE-ProRule" id="PRU00335"/>
    </source>
</evidence>
<feature type="domain" description="HTH tetR-type" evidence="3">
    <location>
        <begin position="1"/>
        <end position="61"/>
    </location>
</feature>